<dbReference type="STRING" id="9544.ENSMMUP00000077154"/>
<accession>A0A5F8AJN8</accession>
<evidence type="ECO:0000313" key="2">
    <source>
        <dbReference type="Ensembl" id="ENSMMUP00000077154.1"/>
    </source>
</evidence>
<feature type="transmembrane region" description="Helical" evidence="1">
    <location>
        <begin position="20"/>
        <end position="37"/>
    </location>
</feature>
<keyword evidence="1" id="KW-1133">Transmembrane helix</keyword>
<keyword evidence="1" id="KW-0472">Membrane</keyword>
<keyword evidence="1" id="KW-0812">Transmembrane</keyword>
<dbReference type="AlphaFoldDB" id="A0A5F8AJN8"/>
<dbReference type="PANTHER" id="PTHR12138:SF133">
    <property type="entry name" value="SECRETED PROTEIN"/>
    <property type="match status" value="1"/>
</dbReference>
<organism evidence="2 3">
    <name type="scientific">Macaca mulatta</name>
    <name type="common">Rhesus macaque</name>
    <dbReference type="NCBI Taxonomy" id="9544"/>
    <lineage>
        <taxon>Eukaryota</taxon>
        <taxon>Metazoa</taxon>
        <taxon>Chordata</taxon>
        <taxon>Craniata</taxon>
        <taxon>Vertebrata</taxon>
        <taxon>Euteleostomi</taxon>
        <taxon>Mammalia</taxon>
        <taxon>Eutheria</taxon>
        <taxon>Euarchontoglires</taxon>
        <taxon>Primates</taxon>
        <taxon>Haplorrhini</taxon>
        <taxon>Catarrhini</taxon>
        <taxon>Cercopithecidae</taxon>
        <taxon>Cercopithecinae</taxon>
        <taxon>Macaca</taxon>
    </lineage>
</organism>
<dbReference type="InParanoid" id="A0A5F8AJN8"/>
<evidence type="ECO:0000256" key="1">
    <source>
        <dbReference type="SAM" id="Phobius"/>
    </source>
</evidence>
<evidence type="ECO:0000313" key="3">
    <source>
        <dbReference type="Proteomes" id="UP000006718"/>
    </source>
</evidence>
<reference evidence="2" key="2">
    <citation type="submission" date="2019-01" db="EMBL/GenBank/DDBJ databases">
        <authorList>
            <person name="Graves T."/>
            <person name="Eichler E.E."/>
            <person name="Wilson R.K."/>
        </authorList>
    </citation>
    <scope>NUCLEOTIDE SEQUENCE [LARGE SCALE GENOMIC DNA]</scope>
    <source>
        <strain evidence="2">17573</strain>
    </source>
</reference>
<dbReference type="Bgee" id="ENSMMUG00000058360">
    <property type="expression patterns" value="Expressed in skeletal muscle tissue and 9 other cell types or tissues"/>
</dbReference>
<dbReference type="Ensembl" id="ENSMMUT00000082726.1">
    <property type="protein sequence ID" value="ENSMMUP00000077154.1"/>
    <property type="gene ID" value="ENSMMUG00000058360.1"/>
</dbReference>
<proteinExistence type="predicted"/>
<name>A0A5F8AJN8_MACMU</name>
<dbReference type="VEuPathDB" id="HostDB:ENSMMUG00000058360"/>
<reference evidence="2" key="3">
    <citation type="submission" date="2025-08" db="UniProtKB">
        <authorList>
            <consortium name="Ensembl"/>
        </authorList>
    </citation>
    <scope>IDENTIFICATION</scope>
    <source>
        <strain evidence="2">17573</strain>
    </source>
</reference>
<sequence length="110" mass="12090">MSHQAHLLTVSQFQAEGPRVHRSGFLFVCVFCFVLLLRWSLTLSPKLEGSGKISAHCNLHLPGSSDSPASAFRVARITGPPPPCPANFCVFGRDRVLPHWPGWSLTPDLK</sequence>
<reference evidence="2" key="4">
    <citation type="submission" date="2025-09" db="UniProtKB">
        <authorList>
            <consortium name="Ensembl"/>
        </authorList>
    </citation>
    <scope>IDENTIFICATION</scope>
    <source>
        <strain evidence="2">17573</strain>
    </source>
</reference>
<dbReference type="Proteomes" id="UP000006718">
    <property type="component" value="Chromosome 3"/>
</dbReference>
<dbReference type="PANTHER" id="PTHR12138">
    <property type="entry name" value="PRIMATE-EXPANDED PROTEIN FAMILY"/>
    <property type="match status" value="1"/>
</dbReference>
<reference evidence="3" key="1">
    <citation type="journal article" date="2007" name="Science">
        <title>Evolutionary and biomedical insights from the rhesus macaque genome.</title>
        <authorList>
            <person name="Gibbs R.A."/>
            <person name="Rogers J."/>
            <person name="Katze M.G."/>
            <person name="Bumgarner R."/>
            <person name="Weinstock G.M."/>
            <person name="Mardis E.R."/>
            <person name="Remington K.A."/>
            <person name="Strausberg R.L."/>
            <person name="Venter J.C."/>
            <person name="Wilson R.K."/>
            <person name="Batzer M.A."/>
            <person name="Bustamante C.D."/>
            <person name="Eichler E.E."/>
            <person name="Hahn M.W."/>
            <person name="Hardison R.C."/>
            <person name="Makova K.D."/>
            <person name="Miller W."/>
            <person name="Milosavljevic A."/>
            <person name="Palermo R.E."/>
            <person name="Siepel A."/>
            <person name="Sikela J.M."/>
            <person name="Attaway T."/>
            <person name="Bell S."/>
            <person name="Bernard K.E."/>
            <person name="Buhay C.J."/>
            <person name="Chandrabose M.N."/>
            <person name="Dao M."/>
            <person name="Davis C."/>
            <person name="Delehaunty K.D."/>
            <person name="Ding Y."/>
            <person name="Dinh H.H."/>
            <person name="Dugan-Rocha S."/>
            <person name="Fulton L.A."/>
            <person name="Gabisi R.A."/>
            <person name="Garner T.T."/>
            <person name="Godfrey J."/>
            <person name="Hawes A.C."/>
            <person name="Hernandez J."/>
            <person name="Hines S."/>
            <person name="Holder M."/>
            <person name="Hume J."/>
            <person name="Jhangiani S.N."/>
            <person name="Joshi V."/>
            <person name="Khan Z.M."/>
            <person name="Kirkness E.F."/>
            <person name="Cree A."/>
            <person name="Fowler R.G."/>
            <person name="Lee S."/>
            <person name="Lewis L.R."/>
            <person name="Li Z."/>
            <person name="Liu Y.-S."/>
            <person name="Moore S.M."/>
            <person name="Muzny D."/>
            <person name="Nazareth L.V."/>
            <person name="Ngo D.N."/>
            <person name="Okwuonu G.O."/>
            <person name="Pai G."/>
            <person name="Parker D."/>
            <person name="Paul H.A."/>
            <person name="Pfannkoch C."/>
            <person name="Pohl C.S."/>
            <person name="Rogers Y.-H.C."/>
            <person name="Ruiz S.J."/>
            <person name="Sabo A."/>
            <person name="Santibanez J."/>
            <person name="Schneider B.W."/>
            <person name="Smith S.M."/>
            <person name="Sodergren E."/>
            <person name="Svatek A.F."/>
            <person name="Utterback T.R."/>
            <person name="Vattathil S."/>
            <person name="Warren W."/>
            <person name="White C.S."/>
            <person name="Chinwalla A.T."/>
            <person name="Feng Y."/>
            <person name="Halpern A.L."/>
            <person name="Hillier L.W."/>
            <person name="Huang X."/>
            <person name="Minx P."/>
            <person name="Nelson J.O."/>
            <person name="Pepin K.H."/>
            <person name="Qin X."/>
            <person name="Sutton G.G."/>
            <person name="Venter E."/>
            <person name="Walenz B.P."/>
            <person name="Wallis J.W."/>
            <person name="Worley K.C."/>
            <person name="Yang S.-P."/>
            <person name="Jones S.M."/>
            <person name="Marra M.A."/>
            <person name="Rocchi M."/>
            <person name="Schein J.E."/>
            <person name="Baertsch R."/>
            <person name="Clarke L."/>
            <person name="Csuros M."/>
            <person name="Glasscock J."/>
            <person name="Harris R.A."/>
            <person name="Havlak P."/>
            <person name="Jackson A.R."/>
            <person name="Jiang H."/>
            <person name="Liu Y."/>
            <person name="Messina D.N."/>
            <person name="Shen Y."/>
            <person name="Song H.X.-Z."/>
            <person name="Wylie T."/>
            <person name="Zhang L."/>
            <person name="Birney E."/>
            <person name="Han K."/>
            <person name="Konkel M.K."/>
            <person name="Lee J."/>
            <person name="Smit A.F.A."/>
            <person name="Ullmer B."/>
            <person name="Wang H."/>
            <person name="Xing J."/>
            <person name="Burhans R."/>
            <person name="Cheng Z."/>
            <person name="Karro J.E."/>
            <person name="Ma J."/>
            <person name="Raney B."/>
            <person name="She X."/>
            <person name="Cox M.J."/>
            <person name="Demuth J.P."/>
            <person name="Dumas L.J."/>
            <person name="Han S.-G."/>
            <person name="Hopkins J."/>
            <person name="Karimpour-Fard A."/>
            <person name="Kim Y.H."/>
            <person name="Pollack J.R."/>
            <person name="Vinar T."/>
            <person name="Addo-Quaye C."/>
            <person name="Degenhardt J."/>
            <person name="Denby A."/>
            <person name="Hubisz M.J."/>
            <person name="Indap A."/>
            <person name="Kosiol C."/>
            <person name="Lahn B.T."/>
            <person name="Lawson H.A."/>
            <person name="Marklein A."/>
            <person name="Nielsen R."/>
            <person name="Vallender E.J."/>
            <person name="Clark A.G."/>
            <person name="Ferguson B."/>
            <person name="Hernandez R.D."/>
            <person name="Hirani K."/>
            <person name="Kehrer-Sawatzki H."/>
            <person name="Kolb J."/>
            <person name="Patil S."/>
            <person name="Pu L.-L."/>
            <person name="Ren Y."/>
            <person name="Smith D.G."/>
            <person name="Wheeler D.A."/>
            <person name="Schenck I."/>
            <person name="Ball E.V."/>
            <person name="Chen R."/>
            <person name="Cooper D.N."/>
            <person name="Giardine B."/>
            <person name="Hsu F."/>
            <person name="Kent W.J."/>
            <person name="Lesk A."/>
            <person name="Nelson D.L."/>
            <person name="O'brien W.E."/>
            <person name="Pruefer K."/>
            <person name="Stenson P.D."/>
            <person name="Wallace J.C."/>
            <person name="Ke H."/>
            <person name="Liu X.-M."/>
            <person name="Wang P."/>
            <person name="Xiang A.P."/>
            <person name="Yang F."/>
            <person name="Barber G.P."/>
            <person name="Haussler D."/>
            <person name="Karolchik D."/>
            <person name="Kern A.D."/>
            <person name="Kuhn R.M."/>
            <person name="Smith K.E."/>
            <person name="Zwieg A.S."/>
        </authorList>
    </citation>
    <scope>NUCLEOTIDE SEQUENCE [LARGE SCALE GENOMIC DNA]</scope>
    <source>
        <strain evidence="3">17573</strain>
    </source>
</reference>
<dbReference type="GeneTree" id="ENSGT01150000286943"/>
<keyword evidence="3" id="KW-1185">Reference proteome</keyword>
<protein>
    <submittedName>
        <fullName evidence="2">Uncharacterized protein</fullName>
    </submittedName>
</protein>